<accession>A0A176VFH7</accession>
<protein>
    <recommendedName>
        <fullName evidence="3">Bet v I/Major latex protein domain-containing protein</fullName>
    </recommendedName>
</protein>
<evidence type="ECO:0000313" key="5">
    <source>
        <dbReference type="Proteomes" id="UP000077202"/>
    </source>
</evidence>
<evidence type="ECO:0000256" key="1">
    <source>
        <dbReference type="ARBA" id="ARBA00009744"/>
    </source>
</evidence>
<dbReference type="Gene3D" id="3.30.530.20">
    <property type="match status" value="1"/>
</dbReference>
<dbReference type="GO" id="GO:0009738">
    <property type="term" value="P:abscisic acid-activated signaling pathway"/>
    <property type="evidence" value="ECO:0007669"/>
    <property type="project" value="TreeGrafter"/>
</dbReference>
<evidence type="ECO:0000256" key="2">
    <source>
        <dbReference type="SAM" id="MobiDB-lite"/>
    </source>
</evidence>
<dbReference type="GO" id="GO:0006952">
    <property type="term" value="P:defense response"/>
    <property type="evidence" value="ECO:0007669"/>
    <property type="project" value="InterPro"/>
</dbReference>
<dbReference type="GO" id="GO:0010427">
    <property type="term" value="F:abscisic acid binding"/>
    <property type="evidence" value="ECO:0007669"/>
    <property type="project" value="TreeGrafter"/>
</dbReference>
<evidence type="ECO:0000259" key="3">
    <source>
        <dbReference type="Pfam" id="PF00407"/>
    </source>
</evidence>
<dbReference type="InterPro" id="IPR050279">
    <property type="entry name" value="Plant_def-hormone_signal"/>
</dbReference>
<dbReference type="EMBL" id="LVLJ01003800">
    <property type="protein sequence ID" value="OAE19659.1"/>
    <property type="molecule type" value="Genomic_DNA"/>
</dbReference>
<dbReference type="GO" id="GO:0038023">
    <property type="term" value="F:signaling receptor activity"/>
    <property type="evidence" value="ECO:0007669"/>
    <property type="project" value="TreeGrafter"/>
</dbReference>
<feature type="domain" description="Bet v I/Major latex protein" evidence="3">
    <location>
        <begin position="139"/>
        <end position="287"/>
    </location>
</feature>
<name>A0A176VFH7_MARPO</name>
<comment type="caution">
    <text evidence="4">The sequence shown here is derived from an EMBL/GenBank/DDBJ whole genome shotgun (WGS) entry which is preliminary data.</text>
</comment>
<reference evidence="4" key="1">
    <citation type="submission" date="2016-03" db="EMBL/GenBank/DDBJ databases">
        <title>Mechanisms controlling the formation of the plant cell surface in tip-growing cells are functionally conserved among land plants.</title>
        <authorList>
            <person name="Honkanen S."/>
            <person name="Jones V.A."/>
            <person name="Morieri G."/>
            <person name="Champion C."/>
            <person name="Hetherington A.J."/>
            <person name="Kelly S."/>
            <person name="Saint-Marcoux D."/>
            <person name="Proust H."/>
            <person name="Prescott H."/>
            <person name="Dolan L."/>
        </authorList>
    </citation>
    <scope>NUCLEOTIDE SEQUENCE [LARGE SCALE GENOMIC DNA]</scope>
    <source>
        <tissue evidence="4">Whole gametophyte</tissue>
    </source>
</reference>
<proteinExistence type="inferred from homology"/>
<evidence type="ECO:0000313" key="4">
    <source>
        <dbReference type="EMBL" id="OAE19659.1"/>
    </source>
</evidence>
<dbReference type="Proteomes" id="UP000077202">
    <property type="component" value="Unassembled WGS sequence"/>
</dbReference>
<dbReference type="PANTHER" id="PTHR31213">
    <property type="entry name" value="OS08G0374000 PROTEIN-RELATED"/>
    <property type="match status" value="1"/>
</dbReference>
<keyword evidence="5" id="KW-1185">Reference proteome</keyword>
<dbReference type="PANTHER" id="PTHR31213:SF24">
    <property type="entry name" value="OS08G0374000 PROTEIN"/>
    <property type="match status" value="1"/>
</dbReference>
<feature type="region of interest" description="Disordered" evidence="2">
    <location>
        <begin position="55"/>
        <end position="79"/>
    </location>
</feature>
<organism evidence="4 5">
    <name type="scientific">Marchantia polymorpha subsp. ruderalis</name>
    <dbReference type="NCBI Taxonomy" id="1480154"/>
    <lineage>
        <taxon>Eukaryota</taxon>
        <taxon>Viridiplantae</taxon>
        <taxon>Streptophyta</taxon>
        <taxon>Embryophyta</taxon>
        <taxon>Marchantiophyta</taxon>
        <taxon>Marchantiopsida</taxon>
        <taxon>Marchantiidae</taxon>
        <taxon>Marchantiales</taxon>
        <taxon>Marchantiaceae</taxon>
        <taxon>Marchantia</taxon>
    </lineage>
</organism>
<dbReference type="GO" id="GO:0005634">
    <property type="term" value="C:nucleus"/>
    <property type="evidence" value="ECO:0007669"/>
    <property type="project" value="TreeGrafter"/>
</dbReference>
<dbReference type="AlphaFoldDB" id="A0A176VFH7"/>
<dbReference type="GO" id="GO:0004864">
    <property type="term" value="F:protein phosphatase inhibitor activity"/>
    <property type="evidence" value="ECO:0007669"/>
    <property type="project" value="TreeGrafter"/>
</dbReference>
<gene>
    <name evidence="4" type="ORF">AXG93_1847s1200</name>
</gene>
<dbReference type="InterPro" id="IPR023393">
    <property type="entry name" value="START-like_dom_sf"/>
</dbReference>
<sequence>MVSTGWPPDGRCASYHVMSFRSDPDPELASSGRGSQICKSVMTHSFLRLRSLDGRRSRGWGSSGGSDDDDDDDGGLRGSAGPSLQRLDLVLALMQAHLAHAVPPDRSERNALGPDEMARGRAVQLERGSGGLVLTGMPTFETEVELAVPASRLWTTLVNANTMFPKIAPLFISSIDVVEGAVGQIGEVTLVKLGPIAPDGAFVKERRVEIDHGTMTMASEELAGGHLAVGFSKWIAKLRLEPIGTDKVKLCSSVDYETEGDSDVSLAITQAKEGLPMLFHSVEQYLASTAP</sequence>
<comment type="similarity">
    <text evidence="1">Belongs to the BetVI family.</text>
</comment>
<dbReference type="Pfam" id="PF00407">
    <property type="entry name" value="Bet_v_1"/>
    <property type="match status" value="1"/>
</dbReference>
<dbReference type="SUPFAM" id="SSF55961">
    <property type="entry name" value="Bet v1-like"/>
    <property type="match status" value="1"/>
</dbReference>
<dbReference type="InterPro" id="IPR000916">
    <property type="entry name" value="Bet_v_I/MLP"/>
</dbReference>
<dbReference type="GO" id="GO:0005737">
    <property type="term" value="C:cytoplasm"/>
    <property type="evidence" value="ECO:0007669"/>
    <property type="project" value="TreeGrafter"/>
</dbReference>